<reference evidence="2 3" key="1">
    <citation type="journal article" date="2022" name="Nat. Ecol. Evol.">
        <title>A masculinizing supergene underlies an exaggerated male reproductive morph in a spider.</title>
        <authorList>
            <person name="Hendrickx F."/>
            <person name="De Corte Z."/>
            <person name="Sonet G."/>
            <person name="Van Belleghem S.M."/>
            <person name="Kostlbacher S."/>
            <person name="Vangestel C."/>
        </authorList>
    </citation>
    <scope>NUCLEOTIDE SEQUENCE [LARGE SCALE GENOMIC DNA]</scope>
    <source>
        <strain evidence="2">W744_W776</strain>
    </source>
</reference>
<sequence>MSLRWSADVLPCRESARLQLVGNDGARPTMGGGDQAGGATKRGSPLEGGEIKTPTLALVRRLQSAFVN</sequence>
<evidence type="ECO:0000313" key="3">
    <source>
        <dbReference type="Proteomes" id="UP000827092"/>
    </source>
</evidence>
<keyword evidence="3" id="KW-1185">Reference proteome</keyword>
<dbReference type="Proteomes" id="UP000827092">
    <property type="component" value="Unassembled WGS sequence"/>
</dbReference>
<protein>
    <submittedName>
        <fullName evidence="2">Uncharacterized protein</fullName>
    </submittedName>
</protein>
<organism evidence="2 3">
    <name type="scientific">Oedothorax gibbosus</name>
    <dbReference type="NCBI Taxonomy" id="931172"/>
    <lineage>
        <taxon>Eukaryota</taxon>
        <taxon>Metazoa</taxon>
        <taxon>Ecdysozoa</taxon>
        <taxon>Arthropoda</taxon>
        <taxon>Chelicerata</taxon>
        <taxon>Arachnida</taxon>
        <taxon>Araneae</taxon>
        <taxon>Araneomorphae</taxon>
        <taxon>Entelegynae</taxon>
        <taxon>Araneoidea</taxon>
        <taxon>Linyphiidae</taxon>
        <taxon>Erigoninae</taxon>
        <taxon>Oedothorax</taxon>
    </lineage>
</organism>
<dbReference type="AlphaFoldDB" id="A0AAV6UJ92"/>
<evidence type="ECO:0000313" key="2">
    <source>
        <dbReference type="EMBL" id="KAG8184462.1"/>
    </source>
</evidence>
<name>A0AAV6UJ92_9ARAC</name>
<comment type="caution">
    <text evidence="2">The sequence shown here is derived from an EMBL/GenBank/DDBJ whole genome shotgun (WGS) entry which is preliminary data.</text>
</comment>
<evidence type="ECO:0000256" key="1">
    <source>
        <dbReference type="SAM" id="MobiDB-lite"/>
    </source>
</evidence>
<proteinExistence type="predicted"/>
<feature type="region of interest" description="Disordered" evidence="1">
    <location>
        <begin position="21"/>
        <end position="50"/>
    </location>
</feature>
<accession>A0AAV6UJ92</accession>
<gene>
    <name evidence="2" type="ORF">JTE90_002309</name>
</gene>
<dbReference type="EMBL" id="JAFNEN010000372">
    <property type="protein sequence ID" value="KAG8184462.1"/>
    <property type="molecule type" value="Genomic_DNA"/>
</dbReference>